<feature type="transmembrane region" description="Helical" evidence="2">
    <location>
        <begin position="395"/>
        <end position="415"/>
    </location>
</feature>
<feature type="compositionally biased region" description="Low complexity" evidence="1">
    <location>
        <begin position="1"/>
        <end position="10"/>
    </location>
</feature>
<dbReference type="PANTHER" id="PTHR34814:SF1">
    <property type="entry name" value="NITROSOGUANIDINE RESISTANCE PROTEIN SNG1"/>
    <property type="match status" value="1"/>
</dbReference>
<feature type="domain" description="DUF3533" evidence="3">
    <location>
        <begin position="107"/>
        <end position="496"/>
    </location>
</feature>
<sequence length="529" mass="60425">MDSSDSNSNSIADDVQDLHDPIIPNDANILARMMTQSMDNLNTTSDEEKQNPLKERRTSLSQHPGEDEAITIASLPELAPAKTTLFSPHLTQHRKKIFWKFISINAIIGLFCCTVLPIFWGCLYGTNQYFHKVHYLMVVQDEPLQLGGLSVPSMASFLPEIVPSLPGTWHVYNTSTFMDHYHLTNASDINNKVVDLIFQERFWVAVNVKPNATASLMQSLVQPQSTTPETLFNATNFFQVIYETARDVTSVQAAMVLVVQEMESAYREIYMEQYLPTILAQMDPTNQISSLAPTSLSRATNINFQYWDYRSFYNRALMGPLLAGTIYSLTITVFQFLIFTPLHIRMSQLLTPRHIILYRLFISWITFFFLSLFYCTVSAIFQIDFTRAFGRGGFVIYWMTTWLYMAAVGGANENVASLIFTFGPTYFWFWVVSFVILNMAPSFFPLALNSPFYRYGYMMPMHNALDVYKVIFCDLERSKMGRNYGILVAWIVLNTCLFPFIMKFVGKTLQERAAKEAEAAKAQAQKKAS</sequence>
<feature type="region of interest" description="Disordered" evidence="1">
    <location>
        <begin position="42"/>
        <end position="66"/>
    </location>
</feature>
<feature type="transmembrane region" description="Helical" evidence="2">
    <location>
        <begin position="356"/>
        <end position="383"/>
    </location>
</feature>
<dbReference type="OrthoDB" id="2140105at2759"/>
<dbReference type="HOGENOM" id="CLU_020178_0_1_1"/>
<reference evidence="4 5" key="1">
    <citation type="journal article" date="2011" name="Proc. Natl. Acad. Sci. U.S.A.">
        <title>Evolutionary erosion of yeast sex chromosomes by mating-type switching accidents.</title>
        <authorList>
            <person name="Gordon J.L."/>
            <person name="Armisen D."/>
            <person name="Proux-Wera E."/>
            <person name="Oheigeartaigh S.S."/>
            <person name="Byrne K.P."/>
            <person name="Wolfe K.H."/>
        </authorList>
    </citation>
    <scope>NUCLEOTIDE SEQUENCE [LARGE SCALE GENOMIC DNA]</scope>
    <source>
        <strain evidence="5">ATCC 76901 / BCRC 22586 / CBS 4309 / NBRC 1992 / NRRL Y-12630</strain>
    </source>
</reference>
<feature type="transmembrane region" description="Helical" evidence="2">
    <location>
        <begin position="484"/>
        <end position="505"/>
    </location>
</feature>
<feature type="compositionally biased region" description="Basic and acidic residues" evidence="1">
    <location>
        <begin position="46"/>
        <end position="58"/>
    </location>
</feature>
<organism evidence="4 5">
    <name type="scientific">Naumovozyma castellii</name>
    <name type="common">Yeast</name>
    <name type="synonym">Saccharomyces castellii</name>
    <dbReference type="NCBI Taxonomy" id="27288"/>
    <lineage>
        <taxon>Eukaryota</taxon>
        <taxon>Fungi</taxon>
        <taxon>Dikarya</taxon>
        <taxon>Ascomycota</taxon>
        <taxon>Saccharomycotina</taxon>
        <taxon>Saccharomycetes</taxon>
        <taxon>Saccharomycetales</taxon>
        <taxon>Saccharomycetaceae</taxon>
        <taxon>Naumovozyma</taxon>
    </lineage>
</organism>
<dbReference type="InterPro" id="IPR022703">
    <property type="entry name" value="DUF3533"/>
</dbReference>
<dbReference type="STRING" id="1064592.G0V732"/>
<dbReference type="KEGG" id="ncs:NCAS_0A07220"/>
<gene>
    <name evidence="4" type="primary">NCAS0A07220</name>
    <name evidence="4" type="ordered locus">NCAS_0A07220</name>
</gene>
<dbReference type="AlphaFoldDB" id="G0V732"/>
<dbReference type="PANTHER" id="PTHR34814">
    <property type="entry name" value="NITROSOGUANIDINE RESISTANCE PROTEIN SNG1"/>
    <property type="match status" value="1"/>
</dbReference>
<feature type="region of interest" description="Disordered" evidence="1">
    <location>
        <begin position="1"/>
        <end position="21"/>
    </location>
</feature>
<dbReference type="RefSeq" id="XP_003673661.1">
    <property type="nucleotide sequence ID" value="XM_003673613.1"/>
</dbReference>
<dbReference type="Pfam" id="PF12051">
    <property type="entry name" value="DUF3533"/>
    <property type="match status" value="1"/>
</dbReference>
<accession>G0V732</accession>
<dbReference type="Proteomes" id="UP000001640">
    <property type="component" value="Chromosome 1"/>
</dbReference>
<dbReference type="InterPro" id="IPR053001">
    <property type="entry name" value="MNNG_permease-like"/>
</dbReference>
<reference key="2">
    <citation type="submission" date="2011-08" db="EMBL/GenBank/DDBJ databases">
        <title>Genome sequence of Naumovozyma castellii.</title>
        <authorList>
            <person name="Gordon J.L."/>
            <person name="Armisen D."/>
            <person name="Proux-Wera E."/>
            <person name="OhEigeartaigh S.S."/>
            <person name="Byrne K.P."/>
            <person name="Wolfe K.H."/>
        </authorList>
    </citation>
    <scope>NUCLEOTIDE SEQUENCE</scope>
    <source>
        <strain>Type strain:CBS 4309</strain>
    </source>
</reference>
<feature type="transmembrane region" description="Helical" evidence="2">
    <location>
        <begin position="427"/>
        <end position="448"/>
    </location>
</feature>
<evidence type="ECO:0000256" key="2">
    <source>
        <dbReference type="SAM" id="Phobius"/>
    </source>
</evidence>
<evidence type="ECO:0000256" key="1">
    <source>
        <dbReference type="SAM" id="MobiDB-lite"/>
    </source>
</evidence>
<keyword evidence="2" id="KW-1133">Transmembrane helix</keyword>
<protein>
    <recommendedName>
        <fullName evidence="3">DUF3533 domain-containing protein</fullName>
    </recommendedName>
</protein>
<dbReference type="EMBL" id="HE576752">
    <property type="protein sequence ID" value="CCC67280.1"/>
    <property type="molecule type" value="Genomic_DNA"/>
</dbReference>
<dbReference type="OMA" id="ESHYRDP"/>
<name>G0V732_NAUCA</name>
<evidence type="ECO:0000259" key="3">
    <source>
        <dbReference type="Pfam" id="PF12051"/>
    </source>
</evidence>
<evidence type="ECO:0000313" key="5">
    <source>
        <dbReference type="Proteomes" id="UP000001640"/>
    </source>
</evidence>
<feature type="transmembrane region" description="Helical" evidence="2">
    <location>
        <begin position="97"/>
        <end position="120"/>
    </location>
</feature>
<feature type="transmembrane region" description="Helical" evidence="2">
    <location>
        <begin position="321"/>
        <end position="344"/>
    </location>
</feature>
<dbReference type="GO" id="GO:0016020">
    <property type="term" value="C:membrane"/>
    <property type="evidence" value="ECO:0007669"/>
    <property type="project" value="TreeGrafter"/>
</dbReference>
<dbReference type="GeneID" id="96900759"/>
<keyword evidence="5" id="KW-1185">Reference proteome</keyword>
<evidence type="ECO:0000313" key="4">
    <source>
        <dbReference type="EMBL" id="CCC67280.1"/>
    </source>
</evidence>
<keyword evidence="2" id="KW-0472">Membrane</keyword>
<keyword evidence="2" id="KW-0812">Transmembrane</keyword>
<dbReference type="InParanoid" id="G0V732"/>
<proteinExistence type="predicted"/>
<dbReference type="eggNOG" id="ENOG502QUA0">
    <property type="taxonomic scope" value="Eukaryota"/>
</dbReference>